<gene>
    <name evidence="3" type="ORF">PGQ11_015569</name>
</gene>
<evidence type="ECO:0000313" key="3">
    <source>
        <dbReference type="EMBL" id="KAK8849089.1"/>
    </source>
</evidence>
<evidence type="ECO:0000256" key="1">
    <source>
        <dbReference type="SAM" id="MobiDB-lite"/>
    </source>
</evidence>
<keyword evidence="2" id="KW-0732">Signal</keyword>
<reference evidence="3 4" key="1">
    <citation type="journal article" date="2024" name="IMA Fungus">
        <title>Apiospora arundinis, a panoply of carbohydrate-active enzymes and secondary metabolites.</title>
        <authorList>
            <person name="Sorensen T."/>
            <person name="Petersen C."/>
            <person name="Muurmann A.T."/>
            <person name="Christiansen J.V."/>
            <person name="Brundto M.L."/>
            <person name="Overgaard C.K."/>
            <person name="Boysen A.T."/>
            <person name="Wollenberg R.D."/>
            <person name="Larsen T.O."/>
            <person name="Sorensen J.L."/>
            <person name="Nielsen K.L."/>
            <person name="Sondergaard T.E."/>
        </authorList>
    </citation>
    <scope>NUCLEOTIDE SEQUENCE [LARGE SCALE GENOMIC DNA]</scope>
    <source>
        <strain evidence="3 4">AAU 773</strain>
    </source>
</reference>
<dbReference type="EMBL" id="JAPCWZ010000010">
    <property type="protein sequence ID" value="KAK8849089.1"/>
    <property type="molecule type" value="Genomic_DNA"/>
</dbReference>
<name>A0ABR2HN93_9PEZI</name>
<proteinExistence type="predicted"/>
<feature type="signal peptide" evidence="2">
    <location>
        <begin position="1"/>
        <end position="23"/>
    </location>
</feature>
<dbReference type="SUPFAM" id="SSF55961">
    <property type="entry name" value="Bet v1-like"/>
    <property type="match status" value="1"/>
</dbReference>
<sequence>MPSLSNLSAFAGFLSLAAVAVDAKPVGYTVAPPPSQQQHSSANATAVGSSSHHYDTTAKNATTISSDGSVKNGTSYHNSAMINWATLRCPQNMDGSDVNGILPTPSYGTEGRAWMVCTETLIRAPPRAVYDALVDFGNYGKWNSYVTNVEVVHPTSKVPLQNSDDPAHKKAVYEGMDLSFTFNGLGGKGVVTTGPEVLTVLTGSSSSPVGSSSVKATKSGKCRHSAVAATSEKKAAITAASNGGYLMNAWRSDLKVADELIRSEHPNVLTDAGEGLTRCVSWETYYEGKSTETFKMLQSQMQALNDQQGQDLKAYVEKKN</sequence>
<organism evidence="3 4">
    <name type="scientific">Apiospora arundinis</name>
    <dbReference type="NCBI Taxonomy" id="335852"/>
    <lineage>
        <taxon>Eukaryota</taxon>
        <taxon>Fungi</taxon>
        <taxon>Dikarya</taxon>
        <taxon>Ascomycota</taxon>
        <taxon>Pezizomycotina</taxon>
        <taxon>Sordariomycetes</taxon>
        <taxon>Xylariomycetidae</taxon>
        <taxon>Amphisphaeriales</taxon>
        <taxon>Apiosporaceae</taxon>
        <taxon>Apiospora</taxon>
    </lineage>
</organism>
<protein>
    <submittedName>
        <fullName evidence="3">Uncharacterized protein</fullName>
    </submittedName>
</protein>
<comment type="caution">
    <text evidence="3">The sequence shown here is derived from an EMBL/GenBank/DDBJ whole genome shotgun (WGS) entry which is preliminary data.</text>
</comment>
<evidence type="ECO:0000256" key="2">
    <source>
        <dbReference type="SAM" id="SignalP"/>
    </source>
</evidence>
<dbReference type="Gene3D" id="3.30.530.20">
    <property type="match status" value="1"/>
</dbReference>
<evidence type="ECO:0000313" key="4">
    <source>
        <dbReference type="Proteomes" id="UP001390339"/>
    </source>
</evidence>
<feature type="region of interest" description="Disordered" evidence="1">
    <location>
        <begin position="30"/>
        <end position="53"/>
    </location>
</feature>
<dbReference type="InterPro" id="IPR023393">
    <property type="entry name" value="START-like_dom_sf"/>
</dbReference>
<keyword evidence="4" id="KW-1185">Reference proteome</keyword>
<feature type="compositionally biased region" description="Polar residues" evidence="1">
    <location>
        <begin position="36"/>
        <end position="53"/>
    </location>
</feature>
<dbReference type="Proteomes" id="UP001390339">
    <property type="component" value="Unassembled WGS sequence"/>
</dbReference>
<feature type="chain" id="PRO_5046813638" evidence="2">
    <location>
        <begin position="24"/>
        <end position="320"/>
    </location>
</feature>
<accession>A0ABR2HN93</accession>